<dbReference type="Proteomes" id="UP000823046">
    <property type="component" value="Unassembled WGS sequence"/>
</dbReference>
<comment type="caution">
    <text evidence="1">The sequence shown here is derived from an EMBL/GenBank/DDBJ whole genome shotgun (WGS) entry which is preliminary data.</text>
</comment>
<reference evidence="1 2" key="1">
    <citation type="journal article" date="2020" name="bioRxiv">
        <title>Metabolic contributions of an alphaproteobacterial endosymbiont in the apicomplexan Cardiosporidium cionae.</title>
        <authorList>
            <person name="Hunter E.S."/>
            <person name="Paight C.J."/>
            <person name="Lane C.E."/>
        </authorList>
    </citation>
    <scope>NUCLEOTIDE SEQUENCE [LARGE SCALE GENOMIC DNA]</scope>
    <source>
        <strain evidence="1">ESH_2018</strain>
    </source>
</reference>
<proteinExistence type="predicted"/>
<organism evidence="1 2">
    <name type="scientific">Cardiosporidium cionae</name>
    <dbReference type="NCBI Taxonomy" id="476202"/>
    <lineage>
        <taxon>Eukaryota</taxon>
        <taxon>Sar</taxon>
        <taxon>Alveolata</taxon>
        <taxon>Apicomplexa</taxon>
        <taxon>Aconoidasida</taxon>
        <taxon>Nephromycida</taxon>
        <taxon>Cardiosporidium</taxon>
    </lineage>
</organism>
<sequence length="213" mass="24957">AIGSDFKIDASYLSPNVNLASRVQYATRQFGVHILISGMVHDLLSSEIQILMREIDCVELKGSKQAMHLWTYDMDLSLLQEQELDLSSLDDTKRKIYQKLMKERLYEYRKEVKFFHKQIYEGRISGKQVFLSKPLVLKVHSRFSKQFYDTWNTGYKLYIEGEWAKARPYFEETRDKILPGYFDNPSEVILGFLSAANDTKPSYWKGVRKLTSK</sequence>
<gene>
    <name evidence="1" type="ORF">IE077_000133</name>
</gene>
<dbReference type="SUPFAM" id="SSF55073">
    <property type="entry name" value="Nucleotide cyclase"/>
    <property type="match status" value="1"/>
</dbReference>
<dbReference type="EMBL" id="JADAQX010002107">
    <property type="protein sequence ID" value="KAF8817678.1"/>
    <property type="molecule type" value="Genomic_DNA"/>
</dbReference>
<feature type="non-terminal residue" evidence="1">
    <location>
        <position position="1"/>
    </location>
</feature>
<dbReference type="Gene3D" id="3.30.70.1230">
    <property type="entry name" value="Nucleotide cyclase"/>
    <property type="match status" value="1"/>
</dbReference>
<keyword evidence="2" id="KW-1185">Reference proteome</keyword>
<dbReference type="PANTHER" id="PTHR43336:SF3">
    <property type="entry name" value="GUANYLATE CYCLASE DOMAIN-CONTAINING PROTEIN"/>
    <property type="match status" value="1"/>
</dbReference>
<accession>A0ABQ7J3K0</accession>
<evidence type="ECO:0000313" key="2">
    <source>
        <dbReference type="Proteomes" id="UP000823046"/>
    </source>
</evidence>
<name>A0ABQ7J3K0_9APIC</name>
<protein>
    <submittedName>
        <fullName evidence="1">Adenylate and guanylate cyclase catalytic domain-containing protein</fullName>
    </submittedName>
</protein>
<evidence type="ECO:0000313" key="1">
    <source>
        <dbReference type="EMBL" id="KAF8817678.1"/>
    </source>
</evidence>
<dbReference type="InterPro" id="IPR029787">
    <property type="entry name" value="Nucleotide_cyclase"/>
</dbReference>
<dbReference type="PANTHER" id="PTHR43336">
    <property type="entry name" value="OXYGEN SENSOR HISTIDINE KINASE RESPONSE REGULATOR DEVS/DOSS"/>
    <property type="match status" value="1"/>
</dbReference>